<name>A0A7C9MDI3_9RHOB</name>
<evidence type="ECO:0000313" key="2">
    <source>
        <dbReference type="EMBL" id="MXQ06496.1"/>
    </source>
</evidence>
<reference evidence="2 3" key="2">
    <citation type="submission" date="2020-03" db="EMBL/GenBank/DDBJ databases">
        <title>Kangsaoukella pontilimi gen. nov., sp. nov., a new member of the family Rhodobacteraceae isolated from a tidal mudflat.</title>
        <authorList>
            <person name="Kim I.S."/>
        </authorList>
    </citation>
    <scope>NUCLEOTIDE SEQUENCE [LARGE SCALE GENOMIC DNA]</scope>
    <source>
        <strain evidence="2 3">GH1-50</strain>
    </source>
</reference>
<evidence type="ECO:0000313" key="3">
    <source>
        <dbReference type="Proteomes" id="UP000480350"/>
    </source>
</evidence>
<accession>A0A7C9MDI3</accession>
<organism evidence="2 3">
    <name type="scientific">Kangsaoukella pontilimi</name>
    <dbReference type="NCBI Taxonomy" id="2691042"/>
    <lineage>
        <taxon>Bacteria</taxon>
        <taxon>Pseudomonadati</taxon>
        <taxon>Pseudomonadota</taxon>
        <taxon>Alphaproteobacteria</taxon>
        <taxon>Rhodobacterales</taxon>
        <taxon>Paracoccaceae</taxon>
        <taxon>Kangsaoukella</taxon>
    </lineage>
</organism>
<protein>
    <submittedName>
        <fullName evidence="2">DUF1127 domain-containing protein</fullName>
    </submittedName>
</protein>
<gene>
    <name evidence="2" type="ORF">GQ651_01415</name>
</gene>
<sequence>MTVNTCNTALPAPLRRRRTGVLHMIEAMIALYRQRVALAKLDARMLDDIGVSASEARVESRRAPWDPPSYWHL</sequence>
<feature type="domain" description="YjiS-like" evidence="1">
    <location>
        <begin position="28"/>
        <end position="57"/>
    </location>
</feature>
<dbReference type="Pfam" id="PF06568">
    <property type="entry name" value="YjiS-like"/>
    <property type="match status" value="1"/>
</dbReference>
<evidence type="ECO:0000259" key="1">
    <source>
        <dbReference type="Pfam" id="PF06568"/>
    </source>
</evidence>
<reference evidence="2 3" key="1">
    <citation type="submission" date="2019-12" db="EMBL/GenBank/DDBJ databases">
        <authorList>
            <person name="Lee S.D."/>
        </authorList>
    </citation>
    <scope>NUCLEOTIDE SEQUENCE [LARGE SCALE GENOMIC DNA]</scope>
    <source>
        <strain evidence="2 3">GH1-50</strain>
    </source>
</reference>
<comment type="caution">
    <text evidence="2">The sequence shown here is derived from an EMBL/GenBank/DDBJ whole genome shotgun (WGS) entry which is preliminary data.</text>
</comment>
<proteinExistence type="predicted"/>
<dbReference type="InterPro" id="IPR009506">
    <property type="entry name" value="YjiS-like"/>
</dbReference>
<keyword evidence="3" id="KW-1185">Reference proteome</keyword>
<dbReference type="Proteomes" id="UP000480350">
    <property type="component" value="Unassembled WGS sequence"/>
</dbReference>
<dbReference type="EMBL" id="WUPT01000001">
    <property type="protein sequence ID" value="MXQ06496.1"/>
    <property type="molecule type" value="Genomic_DNA"/>
</dbReference>
<dbReference type="AlphaFoldDB" id="A0A7C9MDI3"/>